<keyword evidence="5" id="KW-0961">Cell wall biogenesis/degradation</keyword>
<gene>
    <name evidence="7" type="ORF">CGW93_00720</name>
</gene>
<dbReference type="SUPFAM" id="SSF141523">
    <property type="entry name" value="L,D-transpeptidase catalytic domain-like"/>
    <property type="match status" value="1"/>
</dbReference>
<dbReference type="UniPathway" id="UPA00219"/>
<dbReference type="GO" id="GO:0016740">
    <property type="term" value="F:transferase activity"/>
    <property type="evidence" value="ECO:0007669"/>
    <property type="project" value="UniProtKB-KW"/>
</dbReference>
<accession>A0A257LVL7</accession>
<dbReference type="InterPro" id="IPR038063">
    <property type="entry name" value="Transpep_catalytic_dom"/>
</dbReference>
<evidence type="ECO:0000313" key="7">
    <source>
        <dbReference type="EMBL" id="OYV03462.1"/>
    </source>
</evidence>
<comment type="caution">
    <text evidence="7">The sequence shown here is derived from an EMBL/GenBank/DDBJ whole genome shotgun (WGS) entry which is preliminary data.</text>
</comment>
<dbReference type="AlphaFoldDB" id="A0A257LVL7"/>
<dbReference type="Proteomes" id="UP000216312">
    <property type="component" value="Unassembled WGS sequence"/>
</dbReference>
<dbReference type="Gene3D" id="2.40.440.10">
    <property type="entry name" value="L,D-transpeptidase catalytic domain-like"/>
    <property type="match status" value="1"/>
</dbReference>
<evidence type="ECO:0000259" key="6">
    <source>
        <dbReference type="Pfam" id="PF03734"/>
    </source>
</evidence>
<comment type="pathway">
    <text evidence="1">Cell wall biogenesis; peptidoglycan biosynthesis.</text>
</comment>
<evidence type="ECO:0000256" key="1">
    <source>
        <dbReference type="ARBA" id="ARBA00004752"/>
    </source>
</evidence>
<dbReference type="Pfam" id="PF03734">
    <property type="entry name" value="YkuD"/>
    <property type="match status" value="1"/>
</dbReference>
<dbReference type="EMBL" id="NMUJ01000005">
    <property type="protein sequence ID" value="OYV03462.1"/>
    <property type="molecule type" value="Genomic_DNA"/>
</dbReference>
<sequence>MCDSGVLPLRRILKKLKKFGLKSHELAIIVKISEQKLYLVRDGEIIKTYPVSTSKYGVGNQKGSHRTPLGTHRIFKKIGEGAKIGAIFEHGIDTGRVATIHTDETESGEDLITTRIMWLEGLEPGINRGEGIDSRDRHIYIHGFNLVKEGTLVEIVE</sequence>
<evidence type="ECO:0000256" key="2">
    <source>
        <dbReference type="ARBA" id="ARBA00022679"/>
    </source>
</evidence>
<dbReference type="GO" id="GO:0009252">
    <property type="term" value="P:peptidoglycan biosynthetic process"/>
    <property type="evidence" value="ECO:0007669"/>
    <property type="project" value="UniProtKB-UniPathway"/>
</dbReference>
<evidence type="ECO:0000256" key="5">
    <source>
        <dbReference type="ARBA" id="ARBA00023316"/>
    </source>
</evidence>
<evidence type="ECO:0000256" key="3">
    <source>
        <dbReference type="ARBA" id="ARBA00022960"/>
    </source>
</evidence>
<keyword evidence="2" id="KW-0808">Transferase</keyword>
<feature type="domain" description="L,D-TPase catalytic" evidence="6">
    <location>
        <begin position="27"/>
        <end position="143"/>
    </location>
</feature>
<name>A0A257LVL7_UNCW3</name>
<dbReference type="GO" id="GO:0008360">
    <property type="term" value="P:regulation of cell shape"/>
    <property type="evidence" value="ECO:0007669"/>
    <property type="project" value="UniProtKB-KW"/>
</dbReference>
<evidence type="ECO:0000313" key="8">
    <source>
        <dbReference type="Proteomes" id="UP000216312"/>
    </source>
</evidence>
<keyword evidence="4" id="KW-0573">Peptidoglycan synthesis</keyword>
<proteinExistence type="predicted"/>
<evidence type="ECO:0000256" key="4">
    <source>
        <dbReference type="ARBA" id="ARBA00022984"/>
    </source>
</evidence>
<reference evidence="8" key="1">
    <citation type="submission" date="2017-07" db="EMBL/GenBank/DDBJ databases">
        <title>Novel pathways for hydrocarbon cycling and metabolic interdependencies in hydrothermal sediment communities.</title>
        <authorList>
            <person name="Dombrowski N."/>
            <person name="Seitz K."/>
            <person name="Teske A."/>
            <person name="Baker B."/>
        </authorList>
    </citation>
    <scope>NUCLEOTIDE SEQUENCE [LARGE SCALE GENOMIC DNA]</scope>
</reference>
<protein>
    <recommendedName>
        <fullName evidence="6">L,D-TPase catalytic domain-containing protein</fullName>
    </recommendedName>
</protein>
<dbReference type="GO" id="GO:0071555">
    <property type="term" value="P:cell wall organization"/>
    <property type="evidence" value="ECO:0007669"/>
    <property type="project" value="UniProtKB-KW"/>
</dbReference>
<organism evidence="7 8">
    <name type="scientific">candidate division WOR-3 bacterium 4484_18</name>
    <dbReference type="NCBI Taxonomy" id="2020626"/>
    <lineage>
        <taxon>Bacteria</taxon>
        <taxon>Bacteria division WOR-3</taxon>
    </lineage>
</organism>
<dbReference type="InterPro" id="IPR005490">
    <property type="entry name" value="LD_TPept_cat_dom"/>
</dbReference>
<dbReference type="CDD" id="cd16913">
    <property type="entry name" value="YkuD_like"/>
    <property type="match status" value="1"/>
</dbReference>
<keyword evidence="3" id="KW-0133">Cell shape</keyword>